<dbReference type="SUPFAM" id="SSF54427">
    <property type="entry name" value="NTF2-like"/>
    <property type="match status" value="1"/>
</dbReference>
<gene>
    <name evidence="1" type="ORF">METZ01_LOCUS356445</name>
</gene>
<dbReference type="InterPro" id="IPR032710">
    <property type="entry name" value="NTF2-like_dom_sf"/>
</dbReference>
<proteinExistence type="predicted"/>
<dbReference type="Pfam" id="PF12893">
    <property type="entry name" value="Lumazine_bd_2"/>
    <property type="match status" value="1"/>
</dbReference>
<dbReference type="Gene3D" id="3.10.450.50">
    <property type="match status" value="1"/>
</dbReference>
<organism evidence="1">
    <name type="scientific">marine metagenome</name>
    <dbReference type="NCBI Taxonomy" id="408172"/>
    <lineage>
        <taxon>unclassified sequences</taxon>
        <taxon>metagenomes</taxon>
        <taxon>ecological metagenomes</taxon>
    </lineage>
</organism>
<sequence length="127" mass="14000">MTDRAPDQDAIEACIQKYVDGIAQHDTDLVAEAFHPQAIMSSHNEDKFEIVPAAESIVEYMETIPPIAESSPDFAGRIISIDQKETMATAIIGEDGLEGMNFVTYFHLHKVDGEWLITSKATYGEPA</sequence>
<name>A0A382S3V9_9ZZZZ</name>
<dbReference type="InterPro" id="IPR039437">
    <property type="entry name" value="FrzH/put_lumazine-bd"/>
</dbReference>
<evidence type="ECO:0000313" key="1">
    <source>
        <dbReference type="EMBL" id="SVD03591.1"/>
    </source>
</evidence>
<protein>
    <recommendedName>
        <fullName evidence="2">DUF4440 domain-containing protein</fullName>
    </recommendedName>
</protein>
<reference evidence="1" key="1">
    <citation type="submission" date="2018-05" db="EMBL/GenBank/DDBJ databases">
        <authorList>
            <person name="Lanie J.A."/>
            <person name="Ng W.-L."/>
            <person name="Kazmierczak K.M."/>
            <person name="Andrzejewski T.M."/>
            <person name="Davidsen T.M."/>
            <person name="Wayne K.J."/>
            <person name="Tettelin H."/>
            <person name="Glass J.I."/>
            <person name="Rusch D."/>
            <person name="Podicherti R."/>
            <person name="Tsui H.-C.T."/>
            <person name="Winkler M.E."/>
        </authorList>
    </citation>
    <scope>NUCLEOTIDE SEQUENCE</scope>
</reference>
<dbReference type="EMBL" id="UINC01125631">
    <property type="protein sequence ID" value="SVD03591.1"/>
    <property type="molecule type" value="Genomic_DNA"/>
</dbReference>
<accession>A0A382S3V9</accession>
<evidence type="ECO:0008006" key="2">
    <source>
        <dbReference type="Google" id="ProtNLM"/>
    </source>
</evidence>
<dbReference type="AlphaFoldDB" id="A0A382S3V9"/>